<keyword evidence="1" id="KW-0732">Signal</keyword>
<reference evidence="2" key="2">
    <citation type="journal article" date="2021" name="Genome Biol. Evol.">
        <title>Developing a high-quality reference genome for a parasitic bivalve with doubly uniparental inheritance (Bivalvia: Unionida).</title>
        <authorList>
            <person name="Smith C.H."/>
        </authorList>
    </citation>
    <scope>NUCLEOTIDE SEQUENCE</scope>
    <source>
        <strain evidence="2">CHS0354</strain>
        <tissue evidence="2">Mantle</tissue>
    </source>
</reference>
<reference evidence="2" key="3">
    <citation type="submission" date="2023-05" db="EMBL/GenBank/DDBJ databases">
        <authorList>
            <person name="Smith C.H."/>
        </authorList>
    </citation>
    <scope>NUCLEOTIDE SEQUENCE</scope>
    <source>
        <strain evidence="2">CHS0354</strain>
        <tissue evidence="2">Mantle</tissue>
    </source>
</reference>
<feature type="signal peptide" evidence="1">
    <location>
        <begin position="1"/>
        <end position="18"/>
    </location>
</feature>
<proteinExistence type="predicted"/>
<gene>
    <name evidence="2" type="ORF">CHS0354_024766</name>
</gene>
<name>A0AAE0RX75_9BIVA</name>
<protein>
    <submittedName>
        <fullName evidence="2">Uncharacterized protein</fullName>
    </submittedName>
</protein>
<reference evidence="2" key="1">
    <citation type="journal article" date="2021" name="Genome Biol. Evol.">
        <title>A High-Quality Reference Genome for a Parasitic Bivalve with Doubly Uniparental Inheritance (Bivalvia: Unionida).</title>
        <authorList>
            <person name="Smith C.H."/>
        </authorList>
    </citation>
    <scope>NUCLEOTIDE SEQUENCE</scope>
    <source>
        <strain evidence="2">CHS0354</strain>
    </source>
</reference>
<keyword evidence="3" id="KW-1185">Reference proteome</keyword>
<comment type="caution">
    <text evidence="2">The sequence shown here is derived from an EMBL/GenBank/DDBJ whole genome shotgun (WGS) entry which is preliminary data.</text>
</comment>
<dbReference type="Proteomes" id="UP001195483">
    <property type="component" value="Unassembled WGS sequence"/>
</dbReference>
<organism evidence="2 3">
    <name type="scientific">Potamilus streckersoni</name>
    <dbReference type="NCBI Taxonomy" id="2493646"/>
    <lineage>
        <taxon>Eukaryota</taxon>
        <taxon>Metazoa</taxon>
        <taxon>Spiralia</taxon>
        <taxon>Lophotrochozoa</taxon>
        <taxon>Mollusca</taxon>
        <taxon>Bivalvia</taxon>
        <taxon>Autobranchia</taxon>
        <taxon>Heteroconchia</taxon>
        <taxon>Palaeoheterodonta</taxon>
        <taxon>Unionida</taxon>
        <taxon>Unionoidea</taxon>
        <taxon>Unionidae</taxon>
        <taxon>Ambleminae</taxon>
        <taxon>Lampsilini</taxon>
        <taxon>Potamilus</taxon>
    </lineage>
</organism>
<evidence type="ECO:0000256" key="1">
    <source>
        <dbReference type="SAM" id="SignalP"/>
    </source>
</evidence>
<evidence type="ECO:0000313" key="2">
    <source>
        <dbReference type="EMBL" id="KAK3581223.1"/>
    </source>
</evidence>
<evidence type="ECO:0000313" key="3">
    <source>
        <dbReference type="Proteomes" id="UP001195483"/>
    </source>
</evidence>
<accession>A0AAE0RX75</accession>
<dbReference type="AlphaFoldDB" id="A0AAE0RX75"/>
<feature type="chain" id="PRO_5042183677" evidence="1">
    <location>
        <begin position="19"/>
        <end position="190"/>
    </location>
</feature>
<dbReference type="EMBL" id="JAEAOA010001462">
    <property type="protein sequence ID" value="KAK3581223.1"/>
    <property type="molecule type" value="Genomic_DNA"/>
</dbReference>
<sequence>MTLFDITLLLGLAVLVSGYPMTPGYGPGTFTNGIVGQGLDGFRNFGNLDFDNRCRLWDSQNIGGSVVVDGSFVNSNGRGLSSTNMANIYGGQNIFRDQLGGLGWDGSSGFGTWDNGQSARQGNIPNNVGYSVLDRSIGNINGIGATAVNRADIYDSSGSFGNGNPGKISGDVFRSFSRDGTELGGFLLFE</sequence>